<evidence type="ECO:0000313" key="1">
    <source>
        <dbReference type="EMBL" id="ARB15073.1"/>
    </source>
</evidence>
<gene>
    <name evidence="1" type="ORF">Ccr32_gp155</name>
</gene>
<organism evidence="1 2">
    <name type="scientific">Caulobacter phage Ccr32</name>
    <dbReference type="NCBI Taxonomy" id="1959738"/>
    <lineage>
        <taxon>Viruses</taxon>
        <taxon>Duplodnaviria</taxon>
        <taxon>Heunggongvirae</taxon>
        <taxon>Uroviricota</taxon>
        <taxon>Caudoviricetes</taxon>
        <taxon>Jeanschmidtviridae</taxon>
        <taxon>Shapirovirus</taxon>
        <taxon>Shapirovirus cbk</taxon>
    </lineage>
</organism>
<sequence length="178" mass="20152">MTFRDRIAQIAADATLTEDKLRSALRAALADCLDENDTTAFSGYTPDVQAIIRGQADAEASRRDLWAAWSHSARNPETGHVTHYAGDVPLHDTPSSYFFGLSYASWLCLPRVSLQEMPIPWQAEFFRMINEADEKYGLVSPDGIFVQRTVGGKFVKMDHWNDYRHGNTQRARLIDEQD</sequence>
<protein>
    <submittedName>
        <fullName evidence="1">Uncharacterized protein</fullName>
    </submittedName>
</protein>
<accession>A0A1V0EDS3</accession>
<reference evidence="2" key="1">
    <citation type="journal article" date="2017" name="Curr. Microbiol.">
        <title>Genomic Diversity of Type B3 Bacteriophages of Caulobacter crescentus.</title>
        <authorList>
            <person name="Ash K.T."/>
            <person name="Drake K.M."/>
            <person name="Gibbs W.S."/>
            <person name="Ely B."/>
        </authorList>
    </citation>
    <scope>NUCLEOTIDE SEQUENCE [LARGE SCALE GENOMIC DNA]</scope>
</reference>
<evidence type="ECO:0000313" key="2">
    <source>
        <dbReference type="Proteomes" id="UP000222485"/>
    </source>
</evidence>
<proteinExistence type="predicted"/>
<name>A0A1V0EDS3_9CAUD</name>
<dbReference type="EMBL" id="KY555146">
    <property type="protein sequence ID" value="ARB15073.1"/>
    <property type="molecule type" value="Genomic_DNA"/>
</dbReference>
<dbReference type="Proteomes" id="UP000222485">
    <property type="component" value="Genome"/>
</dbReference>